<reference evidence="2 3" key="1">
    <citation type="journal article" date="2017" name="Mol. Ecol.">
        <title>Comparative and population genomic landscape of Phellinus noxius: A hypervariable fungus causing root rot in trees.</title>
        <authorList>
            <person name="Chung C.L."/>
            <person name="Lee T.J."/>
            <person name="Akiba M."/>
            <person name="Lee H.H."/>
            <person name="Kuo T.H."/>
            <person name="Liu D."/>
            <person name="Ke H.M."/>
            <person name="Yokoi T."/>
            <person name="Roa M.B."/>
            <person name="Lu M.J."/>
            <person name="Chang Y.Y."/>
            <person name="Ann P.J."/>
            <person name="Tsai J.N."/>
            <person name="Chen C.Y."/>
            <person name="Tzean S.S."/>
            <person name="Ota Y."/>
            <person name="Hattori T."/>
            <person name="Sahashi N."/>
            <person name="Liou R.F."/>
            <person name="Kikuchi T."/>
            <person name="Tsai I.J."/>
        </authorList>
    </citation>
    <scope>NUCLEOTIDE SEQUENCE [LARGE SCALE GENOMIC DNA]</scope>
    <source>
        <strain evidence="2 3">FFPRI411160</strain>
    </source>
</reference>
<dbReference type="Proteomes" id="UP000217199">
    <property type="component" value="Unassembled WGS sequence"/>
</dbReference>
<dbReference type="GO" id="GO:0007166">
    <property type="term" value="P:cell surface receptor signaling pathway"/>
    <property type="evidence" value="ECO:0007669"/>
    <property type="project" value="InterPro"/>
</dbReference>
<comment type="caution">
    <text evidence="2">The sequence shown here is derived from an EMBL/GenBank/DDBJ whole genome shotgun (WGS) entry which is preliminary data.</text>
</comment>
<gene>
    <name evidence="2" type="ORF">PNOK_0117500</name>
</gene>
<evidence type="ECO:0000256" key="1">
    <source>
        <dbReference type="SAM" id="Coils"/>
    </source>
</evidence>
<dbReference type="InterPro" id="IPR036537">
    <property type="entry name" value="Adaptor_Cbl_N_dom_sf"/>
</dbReference>
<sequence length="734" mass="84888">MRLLRVLRLSRGSTSSSAYTVVKLLGNVAEIADFGPIKGVASLLEQLVEIYMEIEGNEEKCKNAINRVTNVFHVAREYSNQDGVDIPIDSEFYKRLDTFQTKIKETHHKLIQAKMKKKSIFKRIITRDSEMKEMLEDLEYSLETELQSFQINLSLGTNKKLCEIDTRIKLNSGQQDPLANMSEDERTLEELKRDIRELRQDEWEIVEAKGREGYFFTHEAEVLGQKRLVKRYDRGKEKLWLEDLKRYNEMKDPNLPQVYGFARKTPVIVFHNAQPRSMAAFIQTSLIKDDAVGFTCKMIGLCNQALSAFKSLSNQSDISESEAIMISRKNAKFNLDSKNRVVVSFDPIQGDLASQASGSRLISTTNRLWPPNNSRLLNKYFRNLTLSDDEGGNKSYTPLDPEARKKVYFLSAHVANNGTKFFLKPEARTHGTKNFVMQTWIDPWSNEQPGSYGVFRPGKQDEFRFEVIGNVLDDSPGIFKMEEEHLLSYREMTITNPVPRISVDPNIWEIDANSTELGIGHTPRRPSIHTKHTQKLLDTSLVYNYLLKSLPLIATPRISMCDIVFVTGTLHKRHYAFEIDVQADKSPLPKIHAEDPQNRSKELTFHQCNFEEYHSSSICCQWDTRVQIGKNNWRDDKIISYIQAERKDLSVAITGLRRQVFQSAGSTLRNNKWWYLYKCREYEFIIQSSSPWASPKANYHEFEFTNEKQLCKPASREGLKQIRRRFSVLSSEYR</sequence>
<evidence type="ECO:0000313" key="2">
    <source>
        <dbReference type="EMBL" id="PAV24107.1"/>
    </source>
</evidence>
<proteinExistence type="predicted"/>
<dbReference type="Gene3D" id="1.20.930.20">
    <property type="entry name" value="Adaptor protein Cbl, N-terminal domain"/>
    <property type="match status" value="1"/>
</dbReference>
<keyword evidence="1" id="KW-0175">Coiled coil</keyword>
<dbReference type="AlphaFoldDB" id="A0A286UWX7"/>
<name>A0A286UWX7_9AGAM</name>
<keyword evidence="3" id="KW-1185">Reference proteome</keyword>
<dbReference type="InterPro" id="IPR059179">
    <property type="entry name" value="MLKL-like_MCAfunc"/>
</dbReference>
<organism evidence="2 3">
    <name type="scientific">Pyrrhoderma noxium</name>
    <dbReference type="NCBI Taxonomy" id="2282107"/>
    <lineage>
        <taxon>Eukaryota</taxon>
        <taxon>Fungi</taxon>
        <taxon>Dikarya</taxon>
        <taxon>Basidiomycota</taxon>
        <taxon>Agaricomycotina</taxon>
        <taxon>Agaricomycetes</taxon>
        <taxon>Hymenochaetales</taxon>
        <taxon>Hymenochaetaceae</taxon>
        <taxon>Pyrrhoderma</taxon>
    </lineage>
</organism>
<feature type="coiled-coil region" evidence="1">
    <location>
        <begin position="181"/>
        <end position="208"/>
    </location>
</feature>
<dbReference type="EMBL" id="NBII01000001">
    <property type="protein sequence ID" value="PAV24107.1"/>
    <property type="molecule type" value="Genomic_DNA"/>
</dbReference>
<dbReference type="CDD" id="cd21037">
    <property type="entry name" value="MLKL_NTD"/>
    <property type="match status" value="1"/>
</dbReference>
<accession>A0A286UWX7</accession>
<evidence type="ECO:0000313" key="3">
    <source>
        <dbReference type="Proteomes" id="UP000217199"/>
    </source>
</evidence>
<protein>
    <submittedName>
        <fullName evidence="2">Uncharacterized protein</fullName>
    </submittedName>
</protein>
<dbReference type="InParanoid" id="A0A286UWX7"/>